<dbReference type="InterPro" id="IPR002372">
    <property type="entry name" value="PQQ_rpt_dom"/>
</dbReference>
<dbReference type="GO" id="GO:0016020">
    <property type="term" value="C:membrane"/>
    <property type="evidence" value="ECO:0007669"/>
    <property type="project" value="InterPro"/>
</dbReference>
<dbReference type="EMBL" id="VBAO01000100">
    <property type="protein sequence ID" value="TMI82947.1"/>
    <property type="molecule type" value="Genomic_DNA"/>
</dbReference>
<evidence type="ECO:0000256" key="2">
    <source>
        <dbReference type="ARBA" id="ARBA00008156"/>
    </source>
</evidence>
<dbReference type="GO" id="GO:0005509">
    <property type="term" value="F:calcium ion binding"/>
    <property type="evidence" value="ECO:0007669"/>
    <property type="project" value="InterPro"/>
</dbReference>
<dbReference type="SUPFAM" id="SSF50998">
    <property type="entry name" value="Quinoprotein alcohol dehydrogenase-like"/>
    <property type="match status" value="1"/>
</dbReference>
<evidence type="ECO:0000313" key="6">
    <source>
        <dbReference type="EMBL" id="TMI82947.1"/>
    </source>
</evidence>
<dbReference type="AlphaFoldDB" id="A0A537JHB9"/>
<name>A0A537JHB9_9BACT</name>
<dbReference type="Gene3D" id="2.140.10.10">
    <property type="entry name" value="Quinoprotein alcohol dehydrogenase-like superfamily"/>
    <property type="match status" value="1"/>
</dbReference>
<organism evidence="6 7">
    <name type="scientific">Candidatus Segetimicrobium genomatis</name>
    <dbReference type="NCBI Taxonomy" id="2569760"/>
    <lineage>
        <taxon>Bacteria</taxon>
        <taxon>Bacillati</taxon>
        <taxon>Candidatus Sysuimicrobiota</taxon>
        <taxon>Candidatus Sysuimicrobiia</taxon>
        <taxon>Candidatus Sysuimicrobiales</taxon>
        <taxon>Candidatus Segetimicrobiaceae</taxon>
        <taxon>Candidatus Segetimicrobium</taxon>
    </lineage>
</organism>
<evidence type="ECO:0000256" key="4">
    <source>
        <dbReference type="ARBA" id="ARBA00023002"/>
    </source>
</evidence>
<keyword evidence="4 6" id="KW-0560">Oxidoreductase</keyword>
<evidence type="ECO:0000313" key="7">
    <source>
        <dbReference type="Proteomes" id="UP000320048"/>
    </source>
</evidence>
<reference evidence="6 7" key="1">
    <citation type="journal article" date="2019" name="Nat. Microbiol.">
        <title>Mediterranean grassland soil C-N compound turnover is dependent on rainfall and depth, and is mediated by genomically divergent microorganisms.</title>
        <authorList>
            <person name="Diamond S."/>
            <person name="Andeer P.F."/>
            <person name="Li Z."/>
            <person name="Crits-Christoph A."/>
            <person name="Burstein D."/>
            <person name="Anantharaman K."/>
            <person name="Lane K.R."/>
            <person name="Thomas B.C."/>
            <person name="Pan C."/>
            <person name="Northen T.R."/>
            <person name="Banfield J.F."/>
        </authorList>
    </citation>
    <scope>NUCLEOTIDE SEQUENCE [LARGE SCALE GENOMIC DNA]</scope>
    <source>
        <strain evidence="6">NP_7</strain>
    </source>
</reference>
<dbReference type="Pfam" id="PF01011">
    <property type="entry name" value="PQQ"/>
    <property type="match status" value="2"/>
</dbReference>
<feature type="domain" description="Pyrrolo-quinoline quinone repeat" evidence="5">
    <location>
        <begin position="53"/>
        <end position="383"/>
    </location>
</feature>
<gene>
    <name evidence="6" type="ORF">E6H04_03805</name>
</gene>
<dbReference type="GO" id="GO:0016614">
    <property type="term" value="F:oxidoreductase activity, acting on CH-OH group of donors"/>
    <property type="evidence" value="ECO:0007669"/>
    <property type="project" value="InterPro"/>
</dbReference>
<evidence type="ECO:0000256" key="3">
    <source>
        <dbReference type="ARBA" id="ARBA00022723"/>
    </source>
</evidence>
<feature type="domain" description="Pyrrolo-quinoline quinone repeat" evidence="5">
    <location>
        <begin position="458"/>
        <end position="540"/>
    </location>
</feature>
<accession>A0A537JHB9</accession>
<dbReference type="NCBIfam" id="TIGR03075">
    <property type="entry name" value="PQQ_enz_alc_DH"/>
    <property type="match status" value="1"/>
</dbReference>
<comment type="similarity">
    <text evidence="2">Belongs to the bacterial PQQ dehydrogenase family.</text>
</comment>
<evidence type="ECO:0000256" key="1">
    <source>
        <dbReference type="ARBA" id="ARBA00001931"/>
    </source>
</evidence>
<dbReference type="InterPro" id="IPR018391">
    <property type="entry name" value="PQQ_b-propeller_rpt"/>
</dbReference>
<proteinExistence type="inferred from homology"/>
<comment type="caution">
    <text evidence="6">The sequence shown here is derived from an EMBL/GenBank/DDBJ whole genome shotgun (WGS) entry which is preliminary data.</text>
</comment>
<protein>
    <submittedName>
        <fullName evidence="6">PQQ-dependent dehydrogenase, methanol/ethanol family</fullName>
        <ecNumber evidence="6">1.1.2.-</ecNumber>
    </submittedName>
</protein>
<dbReference type="PANTHER" id="PTHR32303">
    <property type="entry name" value="QUINOPROTEIN ALCOHOL DEHYDROGENASE (CYTOCHROME C)"/>
    <property type="match status" value="1"/>
</dbReference>
<comment type="cofactor">
    <cofactor evidence="1">
        <name>pyrroloquinoline quinone</name>
        <dbReference type="ChEBI" id="CHEBI:58442"/>
    </cofactor>
</comment>
<sequence>MTRRGLGFCSVLALVVSLLFVSPQGGRPTKVQAQGSMPDAAALLAAVNNSKEWLIYGHDYTNDRYSGLDQISTSNVSQLAPRWIFQTGIVASFETTPVVSNGVMYITTAYNHLFALNARTGKQIWRYDHKLGGAEIYCCGPVNRGVGLGYGTVYMATLNAQLVALDAATGKVKWTKQVADPTLGYAMTIAPLVYKNIVIVGTSGAEYGVRGFLQAFDATTGAAMWRFYVIPDKGWEGKWATTTPEGDPLHRDIAAEKAAFAKYKDAWKRGGGSTWVTPAADPDLNLIYFGVGNPSPDLDGAVRPGDNLYTESIVAVNAANGQLAWYYQEVPHDVWDLDQTSPPLLFNANVNGQTIPAVGAAGKTGWFYILDRRTGKRILRSEEFVRHENLFAQPTAQGVRMLPGANGGAEWSPSSYSPQTNDVYVAALEQPMTYAVHNAPYAKGKLWLGSAFTGIAGEKQYGTFTAIDVTTGKVAWQKKVDQPMMGGSLATAGGLVFTGEGNGAFDAFDAKTGELLWQFQAGAGVNAAPMAFELDGQEYVAVAAGGNFQLSYPYGDALIVFGLPKR</sequence>
<dbReference type="Proteomes" id="UP000320048">
    <property type="component" value="Unassembled WGS sequence"/>
</dbReference>
<dbReference type="SMART" id="SM00564">
    <property type="entry name" value="PQQ"/>
    <property type="match status" value="6"/>
</dbReference>
<evidence type="ECO:0000259" key="5">
    <source>
        <dbReference type="Pfam" id="PF01011"/>
    </source>
</evidence>
<dbReference type="EC" id="1.1.2.-" evidence="6"/>
<dbReference type="InterPro" id="IPR011047">
    <property type="entry name" value="Quinoprotein_ADH-like_sf"/>
</dbReference>
<dbReference type="InterPro" id="IPR017512">
    <property type="entry name" value="PQQ_MeOH/EtOH_DH"/>
</dbReference>
<keyword evidence="3" id="KW-0479">Metal-binding</keyword>